<gene>
    <name evidence="13" type="ORF">S2091_3914</name>
</gene>
<keyword evidence="11" id="KW-0479">Metal-binding</keyword>
<dbReference type="InterPro" id="IPR044861">
    <property type="entry name" value="IPNS-like_FE2OG_OXY"/>
</dbReference>
<evidence type="ECO:0000256" key="1">
    <source>
        <dbReference type="ARBA" id="ARBA00001954"/>
    </source>
</evidence>
<evidence type="ECO:0000256" key="2">
    <source>
        <dbReference type="ARBA" id="ARBA00004767"/>
    </source>
</evidence>
<proteinExistence type="inferred from homology"/>
<reference evidence="13 14" key="1">
    <citation type="submission" date="2018-02" db="EMBL/GenBank/DDBJ databases">
        <title>Solimicrobium silvestre gen. nov., sp. nov., isolated from alpine forest soil.</title>
        <authorList>
            <person name="Margesin R."/>
            <person name="Albuquerque L."/>
            <person name="Zhang D.-C."/>
            <person name="Froufe H.J.C."/>
            <person name="Severino R."/>
            <person name="Roxo I."/>
            <person name="Egas C."/>
            <person name="Da Costa M.S."/>
        </authorList>
    </citation>
    <scope>NUCLEOTIDE SEQUENCE [LARGE SCALE GENOMIC DNA]</scope>
    <source>
        <strain evidence="13 14">S20-91</strain>
    </source>
</reference>
<dbReference type="GO" id="GO:0051213">
    <property type="term" value="F:dioxygenase activity"/>
    <property type="evidence" value="ECO:0007669"/>
    <property type="project" value="UniProtKB-KW"/>
</dbReference>
<evidence type="ECO:0000313" key="14">
    <source>
        <dbReference type="Proteomes" id="UP000237839"/>
    </source>
</evidence>
<dbReference type="InterPro" id="IPR005123">
    <property type="entry name" value="Oxoglu/Fe-dep_dioxygenase_dom"/>
</dbReference>
<evidence type="ECO:0000256" key="5">
    <source>
        <dbReference type="ARBA" id="ARBA00019045"/>
    </source>
</evidence>
<evidence type="ECO:0000256" key="10">
    <source>
        <dbReference type="ARBA" id="ARBA00049359"/>
    </source>
</evidence>
<sequence>MLIQPIDYRSPTAAQQFAASLHNTGFGVLTHHPLSQALVEQVYAEWLAFFKSEAKHDYTFDPDKLDGYFSTEMSETAKGSSKRDLKEFYHIYPWGRFPSQVSNAARQYYQLGAELAAELLQWVETYSPPAIQARYSMPLSEMIKDSQQTLLRVLHYPPLHGDEDASAMRAAAHGDINLLTILPAATQAGLQVIAKDGQWHDVPSDFGMLIVNIGDMLDEASQGYYPSTVHRVLNPTGAAAKQSRVSLPLFLHPRPEVVLSERHTAQSYLTERLIELGAIKK</sequence>
<dbReference type="PANTHER" id="PTHR47990">
    <property type="entry name" value="2-OXOGLUTARATE (2OG) AND FE(II)-DEPENDENT OXYGENASE SUPERFAMILY PROTEIN-RELATED"/>
    <property type="match status" value="1"/>
</dbReference>
<dbReference type="Pfam" id="PF03171">
    <property type="entry name" value="2OG-FeII_Oxy"/>
    <property type="match status" value="1"/>
</dbReference>
<name>A0A2S9GUH7_9BURK</name>
<evidence type="ECO:0000259" key="12">
    <source>
        <dbReference type="PROSITE" id="PS51471"/>
    </source>
</evidence>
<dbReference type="OrthoDB" id="21825at2"/>
<dbReference type="EMBL" id="PUGF01000024">
    <property type="protein sequence ID" value="PRC91369.1"/>
    <property type="molecule type" value="Genomic_DNA"/>
</dbReference>
<comment type="pathway">
    <text evidence="2">Alkene biosynthesis; ethylene biosynthesis via 2-oxoglutarate.</text>
</comment>
<organism evidence="13 14">
    <name type="scientific">Solimicrobium silvestre</name>
    <dbReference type="NCBI Taxonomy" id="2099400"/>
    <lineage>
        <taxon>Bacteria</taxon>
        <taxon>Pseudomonadati</taxon>
        <taxon>Pseudomonadota</taxon>
        <taxon>Betaproteobacteria</taxon>
        <taxon>Burkholderiales</taxon>
        <taxon>Oxalobacteraceae</taxon>
        <taxon>Solimicrobium</taxon>
    </lineage>
</organism>
<comment type="caution">
    <text evidence="13">The sequence shown here is derived from an EMBL/GenBank/DDBJ whole genome shotgun (WGS) entry which is preliminary data.</text>
</comment>
<dbReference type="Proteomes" id="UP000237839">
    <property type="component" value="Unassembled WGS sequence"/>
</dbReference>
<dbReference type="RefSeq" id="WP_105533656.1">
    <property type="nucleotide sequence ID" value="NZ_PUGF01000024.1"/>
</dbReference>
<dbReference type="GO" id="GO:0046872">
    <property type="term" value="F:metal ion binding"/>
    <property type="evidence" value="ECO:0007669"/>
    <property type="project" value="UniProtKB-KW"/>
</dbReference>
<evidence type="ECO:0000256" key="11">
    <source>
        <dbReference type="RuleBase" id="RU003682"/>
    </source>
</evidence>
<dbReference type="PROSITE" id="PS51471">
    <property type="entry name" value="FE2OG_OXY"/>
    <property type="match status" value="1"/>
</dbReference>
<comment type="cofactor">
    <cofactor evidence="1">
        <name>Fe(2+)</name>
        <dbReference type="ChEBI" id="CHEBI:29033"/>
    </cofactor>
</comment>
<keyword evidence="14" id="KW-1185">Reference proteome</keyword>
<keyword evidence="11" id="KW-0408">Iron</keyword>
<dbReference type="EC" id="1.13.12.19" evidence="4"/>
<comment type="similarity">
    <text evidence="11">Belongs to the iron/ascorbate-dependent oxidoreductase family.</text>
</comment>
<comment type="catalytic activity">
    <reaction evidence="9">
        <text>2-oxoglutarate + O2 + 2 H(+) = ethene + 3 CO2 + H2O</text>
        <dbReference type="Rhea" id="RHEA:31523"/>
        <dbReference type="ChEBI" id="CHEBI:15377"/>
        <dbReference type="ChEBI" id="CHEBI:15378"/>
        <dbReference type="ChEBI" id="CHEBI:15379"/>
        <dbReference type="ChEBI" id="CHEBI:16526"/>
        <dbReference type="ChEBI" id="CHEBI:16810"/>
        <dbReference type="ChEBI" id="CHEBI:18153"/>
        <dbReference type="EC" id="1.13.12.19"/>
    </reaction>
</comment>
<dbReference type="InterPro" id="IPR026992">
    <property type="entry name" value="DIOX_N"/>
</dbReference>
<dbReference type="AlphaFoldDB" id="A0A2S9GUH7"/>
<dbReference type="InterPro" id="IPR027443">
    <property type="entry name" value="IPNS-like_sf"/>
</dbReference>
<evidence type="ECO:0000256" key="6">
    <source>
        <dbReference type="ARBA" id="ARBA00022666"/>
    </source>
</evidence>
<evidence type="ECO:0000313" key="13">
    <source>
        <dbReference type="EMBL" id="PRC91369.1"/>
    </source>
</evidence>
<dbReference type="InterPro" id="IPR050231">
    <property type="entry name" value="Iron_ascorbate_oxido_reductase"/>
</dbReference>
<dbReference type="EC" id="1.14.20.7" evidence="3"/>
<evidence type="ECO:0000256" key="4">
    <source>
        <dbReference type="ARBA" id="ARBA00012531"/>
    </source>
</evidence>
<keyword evidence="13" id="KW-0223">Dioxygenase</keyword>
<comment type="catalytic activity">
    <reaction evidence="10">
        <text>L-arginine + 2-oxoglutarate + O2 = guanidine + L-glutamate 5-semialdehyde + succinate + CO2</text>
        <dbReference type="Rhea" id="RHEA:31535"/>
        <dbReference type="ChEBI" id="CHEBI:15379"/>
        <dbReference type="ChEBI" id="CHEBI:16526"/>
        <dbReference type="ChEBI" id="CHEBI:16810"/>
        <dbReference type="ChEBI" id="CHEBI:30031"/>
        <dbReference type="ChEBI" id="CHEBI:30087"/>
        <dbReference type="ChEBI" id="CHEBI:32682"/>
        <dbReference type="ChEBI" id="CHEBI:58066"/>
        <dbReference type="EC" id="1.14.20.7"/>
    </reaction>
</comment>
<evidence type="ECO:0000256" key="8">
    <source>
        <dbReference type="ARBA" id="ARBA00031282"/>
    </source>
</evidence>
<feature type="domain" description="Fe2OG dioxygenase" evidence="12">
    <location>
        <begin position="145"/>
        <end position="253"/>
    </location>
</feature>
<evidence type="ECO:0000256" key="3">
    <source>
        <dbReference type="ARBA" id="ARBA00012293"/>
    </source>
</evidence>
<keyword evidence="6" id="KW-0266">Ethylene biosynthesis</keyword>
<protein>
    <recommendedName>
        <fullName evidence="5">2-oxoglutarate-dependent ethylene/succinate-forming enzyme</fullName>
        <ecNumber evidence="4">1.13.12.19</ecNumber>
        <ecNumber evidence="3">1.14.20.7</ecNumber>
    </recommendedName>
    <alternativeName>
        <fullName evidence="7">2-oxoglutarate dioxygenase (ethylene-forming)</fullName>
    </alternativeName>
    <alternativeName>
        <fullName evidence="8">2-oxoglutarate/L-arginine monooxygenase/decarboxylase (succinate-forming)</fullName>
    </alternativeName>
</protein>
<dbReference type="Gene3D" id="2.60.120.330">
    <property type="entry name" value="B-lactam Antibiotic, Isopenicillin N Synthase, Chain"/>
    <property type="match status" value="1"/>
</dbReference>
<dbReference type="Pfam" id="PF14226">
    <property type="entry name" value="DIOX_N"/>
    <property type="match status" value="1"/>
</dbReference>
<keyword evidence="11" id="KW-0560">Oxidoreductase</keyword>
<evidence type="ECO:0000256" key="7">
    <source>
        <dbReference type="ARBA" id="ARBA00031011"/>
    </source>
</evidence>
<accession>A0A2S9GUH7</accession>
<dbReference type="GO" id="GO:0009693">
    <property type="term" value="P:ethylene biosynthetic process"/>
    <property type="evidence" value="ECO:0007669"/>
    <property type="project" value="UniProtKB-KW"/>
</dbReference>
<evidence type="ECO:0000256" key="9">
    <source>
        <dbReference type="ARBA" id="ARBA00047725"/>
    </source>
</evidence>
<dbReference type="GO" id="GO:0102276">
    <property type="term" value="F:2-oxoglutarate oxygenase/decarboxylase (ethylene-forming) activity"/>
    <property type="evidence" value="ECO:0007669"/>
    <property type="project" value="UniProtKB-EC"/>
</dbReference>
<dbReference type="SUPFAM" id="SSF51197">
    <property type="entry name" value="Clavaminate synthase-like"/>
    <property type="match status" value="1"/>
</dbReference>